<dbReference type="EMBL" id="JBJQND010000011">
    <property type="protein sequence ID" value="KAL3861164.1"/>
    <property type="molecule type" value="Genomic_DNA"/>
</dbReference>
<keyword evidence="2" id="KW-0677">Repeat</keyword>
<organism evidence="7 8">
    <name type="scientific">Sinanodonta woodiana</name>
    <name type="common">Chinese pond mussel</name>
    <name type="synonym">Anodonta woodiana</name>
    <dbReference type="NCBI Taxonomy" id="1069815"/>
    <lineage>
        <taxon>Eukaryota</taxon>
        <taxon>Metazoa</taxon>
        <taxon>Spiralia</taxon>
        <taxon>Lophotrochozoa</taxon>
        <taxon>Mollusca</taxon>
        <taxon>Bivalvia</taxon>
        <taxon>Autobranchia</taxon>
        <taxon>Heteroconchia</taxon>
        <taxon>Palaeoheterodonta</taxon>
        <taxon>Unionida</taxon>
        <taxon>Unionoidea</taxon>
        <taxon>Unionidae</taxon>
        <taxon>Unioninae</taxon>
        <taxon>Sinanodonta</taxon>
    </lineage>
</organism>
<dbReference type="Pfam" id="PF13086">
    <property type="entry name" value="AAA_11"/>
    <property type="match status" value="1"/>
</dbReference>
<dbReference type="GO" id="GO:0008270">
    <property type="term" value="F:zinc ion binding"/>
    <property type="evidence" value="ECO:0007669"/>
    <property type="project" value="UniProtKB-KW"/>
</dbReference>
<comment type="caution">
    <text evidence="7">The sequence shown here is derived from an EMBL/GenBank/DDBJ whole genome shotgun (WGS) entry which is preliminary data.</text>
</comment>
<feature type="domain" description="NF-X1-type" evidence="6">
    <location>
        <begin position="1325"/>
        <end position="1350"/>
    </location>
</feature>
<evidence type="ECO:0000256" key="4">
    <source>
        <dbReference type="ARBA" id="ARBA00022833"/>
    </source>
</evidence>
<evidence type="ECO:0000256" key="1">
    <source>
        <dbReference type="ARBA" id="ARBA00022723"/>
    </source>
</evidence>
<dbReference type="InterPro" id="IPR000967">
    <property type="entry name" value="Znf_NFX1"/>
</dbReference>
<reference evidence="7 8" key="1">
    <citation type="submission" date="2024-11" db="EMBL/GenBank/DDBJ databases">
        <title>Chromosome-level genome assembly of the freshwater bivalve Anodonta woodiana.</title>
        <authorList>
            <person name="Chen X."/>
        </authorList>
    </citation>
    <scope>NUCLEOTIDE SEQUENCE [LARGE SCALE GENOMIC DNA]</scope>
    <source>
        <strain evidence="7">MN2024</strain>
        <tissue evidence="7">Gills</tissue>
    </source>
</reference>
<keyword evidence="4" id="KW-0862">Zinc</keyword>
<dbReference type="PANTHER" id="PTHR10887:SF341">
    <property type="entry name" value="NFX1-TYPE ZINC FINGER-CONTAINING PROTEIN 1"/>
    <property type="match status" value="1"/>
</dbReference>
<dbReference type="InterPro" id="IPR057373">
    <property type="entry name" value="ZNFX1"/>
</dbReference>
<keyword evidence="8" id="KW-1185">Reference proteome</keyword>
<proteinExistence type="predicted"/>
<feature type="domain" description="NF-X1-type" evidence="6">
    <location>
        <begin position="1436"/>
        <end position="1454"/>
    </location>
</feature>
<dbReference type="Gene3D" id="3.40.50.300">
    <property type="entry name" value="P-loop containing nucleotide triphosphate hydrolases"/>
    <property type="match status" value="2"/>
</dbReference>
<evidence type="ECO:0000259" key="6">
    <source>
        <dbReference type="SMART" id="SM00438"/>
    </source>
</evidence>
<dbReference type="InterPro" id="IPR045055">
    <property type="entry name" value="DNA2/NAM7-like"/>
</dbReference>
<feature type="non-terminal residue" evidence="7">
    <location>
        <position position="1"/>
    </location>
</feature>
<gene>
    <name evidence="7" type="ORF">ACJMK2_007229</name>
</gene>
<dbReference type="InterPro" id="IPR047187">
    <property type="entry name" value="SF1_C_Upf1"/>
</dbReference>
<dbReference type="Pfam" id="PF25396">
    <property type="entry name" value="ZNFX1"/>
    <property type="match status" value="1"/>
</dbReference>
<keyword evidence="1" id="KW-0479">Metal-binding</keyword>
<feature type="compositionally biased region" description="Basic residues" evidence="5">
    <location>
        <begin position="22"/>
        <end position="42"/>
    </location>
</feature>
<evidence type="ECO:0000256" key="3">
    <source>
        <dbReference type="ARBA" id="ARBA00022771"/>
    </source>
</evidence>
<dbReference type="InterPro" id="IPR027417">
    <property type="entry name" value="P-loop_NTPase"/>
</dbReference>
<evidence type="ECO:0000256" key="5">
    <source>
        <dbReference type="SAM" id="MobiDB-lite"/>
    </source>
</evidence>
<dbReference type="PANTHER" id="PTHR10887">
    <property type="entry name" value="DNA2/NAM7 HELICASE FAMILY"/>
    <property type="match status" value="1"/>
</dbReference>
<sequence length="1583" mass="182577">SERKERVMENAQNSTQSDSFRKRGGHVLKHRRHSTERKRKLSSNHSNTHRTNIYKDGSQENNRRRLLSNEKSSHDQKRNFSSRYTSHRPRKRSRYDEDSYSILHVPLKKMRSEETRRGSFKNPHTNVQDRMVQFLEALDEAYLIDSNHVAIFLATENEEFDNTLFLKNEFDDIDHIIAIFSSLADSSCFENVSKAMCTITKQNIFKRKDVSSRLKGIFMGRSCTENDLQFIENVLKLANLMTNYSSVTVEIEQLLIQLASIIPPEHQSLRKSADAITLKCINQKNGESKLLSHDYILPTSSEIRENKKELFKNHDLQKPFKSTQEYLDRMFRLFREDFVRPLKRGLSDYMKHIETKPESKFVHSDVVLYPDVRLLESKCSCNDGVVWDAQLEVRNRNRKISNALRRGSLICLFPAGSTDFYFATVTDKTTEKFKKGIIGIQFINVSIDIQSKLTRLSLTMVETNSFYISYSYSLKVLQRLTEQCLQESFCLPFEEYFVHLETRVERPMYLLVKEPIVSFQCLVLNENDCHDLTSVGIRKDGEITRSQPTKEKSSPYSSFDHRDKINLLDTDAWPTEKDLQLDYSQLQALKHALTNEIAIIQGPPGTGKTRMGLTITNFLLNNEHLWKCTRMGSPILLMSYTNHALDQFLKEILKMPVIRNGCEHDIVRVGSRSEVANVQKFNIAVHRKRVFNKSIQKCRGKLGSRERNYECLNSWINQHYSGLVHEDYLSQTGNVMSYEQYASLKEKSCSAKFLPENETMFIEWLCLLTSTRSTLIDITTDEDEALASLVREEIEEELKNLPDLDEPSDERNETELAEEISIGSVMMACDESIIFPEEERESTDKDPEEISVWCTLPKLKRKQLLDFILQAVKCGEKMSIEEASKITDVWNLQYKDRWKLYRYWIAESTQAVEEKLVKDAESYSRGQKRYREARASVDAQIMKRAKLVALTTTGACMNSEAIRMACPSIVIVEEAAQVPDHHLLAALPQSCQHLIMIGDHFQLQPSYTDYELAKEHHTDISMFERLAKAGMEFKQLQFQHRMRPTISRYLRTHIYKVLNDHEAVTKYPKVMGVKQNVFFLSHKEEEDQTGTSFSNSFEAKFVAQMYRYLRLQGYTEKEITILSPYNGQVRLLRKIVRKMENNDQILQGVRENNMSLNQENPDVEYLSDKIIQEKRVSNIKENKNLTTQYIKTRKLNNIDDNEKGVRITTLDNFQGEENAIILLSLVRSNKKRSIGYLNKRNRICVALSRAKIGFYIIGNMELFSSCNTVWKHILSDAERDGNIGSFMELVCQKHPRRVTKVSRAEDFKFISWGGCDLPCNYSKSCGHTCKTLCHPDNRSHTDFCDEMCTNTLCKQGHTCQKKCSEECGSCLEKVTKVFPNCGHEQILACYEDPKKRQCENRCDKTIACGHRCPMKCGQPCNTNANCNELVKAVAECFHEIQAACHAKLNPPCSVACRVKLDCGHDCQGTCSLCFYGRVHLACKEPCIKILVCGHKCRAKCGVPCPPCSQYSSWNCKHPFDVKQRPKCMEDQRSCTNICEWKCEPTCPKKFSCSNACGEPCNRRRCNYPCYKQTTAATGNNALH</sequence>
<protein>
    <recommendedName>
        <fullName evidence="6">NF-X1-type domain-containing protein</fullName>
    </recommendedName>
</protein>
<accession>A0ABD3VHW2</accession>
<feature type="domain" description="NF-X1-type" evidence="6">
    <location>
        <begin position="1408"/>
        <end position="1428"/>
    </location>
</feature>
<feature type="region of interest" description="Disordered" evidence="5">
    <location>
        <begin position="1"/>
        <end position="97"/>
    </location>
</feature>
<dbReference type="CDD" id="cd18808">
    <property type="entry name" value="SF1_C_Upf1"/>
    <property type="match status" value="1"/>
</dbReference>
<dbReference type="InterPro" id="IPR041679">
    <property type="entry name" value="DNA2/NAM7-like_C"/>
</dbReference>
<evidence type="ECO:0000256" key="2">
    <source>
        <dbReference type="ARBA" id="ARBA00022737"/>
    </source>
</evidence>
<dbReference type="SUPFAM" id="SSF52540">
    <property type="entry name" value="P-loop containing nucleoside triphosphate hydrolases"/>
    <property type="match status" value="1"/>
</dbReference>
<evidence type="ECO:0000313" key="8">
    <source>
        <dbReference type="Proteomes" id="UP001634394"/>
    </source>
</evidence>
<feature type="compositionally biased region" description="Basic and acidic residues" evidence="5">
    <location>
        <begin position="57"/>
        <end position="78"/>
    </location>
</feature>
<feature type="domain" description="NF-X1-type" evidence="6">
    <location>
        <begin position="1353"/>
        <end position="1372"/>
    </location>
</feature>
<dbReference type="SMART" id="SM00438">
    <property type="entry name" value="ZnF_NFX"/>
    <property type="match status" value="5"/>
</dbReference>
<keyword evidence="3" id="KW-0863">Zinc-finger</keyword>
<evidence type="ECO:0000313" key="7">
    <source>
        <dbReference type="EMBL" id="KAL3861164.1"/>
    </source>
</evidence>
<feature type="domain" description="NF-X1-type" evidence="6">
    <location>
        <begin position="1492"/>
        <end position="1509"/>
    </location>
</feature>
<dbReference type="InterPro" id="IPR041677">
    <property type="entry name" value="DNA2/NAM7_AAA_11"/>
</dbReference>
<dbReference type="Proteomes" id="UP001634394">
    <property type="component" value="Unassembled WGS sequence"/>
</dbReference>
<name>A0ABD3VHW2_SINWO</name>
<dbReference type="Pfam" id="PF13087">
    <property type="entry name" value="AAA_12"/>
    <property type="match status" value="1"/>
</dbReference>